<feature type="transmembrane region" description="Helical" evidence="3">
    <location>
        <begin position="39"/>
        <end position="62"/>
    </location>
</feature>
<dbReference type="Gene3D" id="2.40.260.10">
    <property type="entry name" value="Sortase"/>
    <property type="match status" value="1"/>
</dbReference>
<dbReference type="RefSeq" id="WP_110452773.1">
    <property type="nucleotide sequence ID" value="NZ_QGLL01000009.1"/>
</dbReference>
<name>A0A318MC72_9BIFI</name>
<evidence type="ECO:0000313" key="4">
    <source>
        <dbReference type="EMBL" id="PXY81551.1"/>
    </source>
</evidence>
<feature type="active site" description="Acyl-thioester intermediate" evidence="2">
    <location>
        <position position="253"/>
    </location>
</feature>
<evidence type="ECO:0000256" key="3">
    <source>
        <dbReference type="SAM" id="Phobius"/>
    </source>
</evidence>
<dbReference type="CDD" id="cd05827">
    <property type="entry name" value="Sortase_C"/>
    <property type="match status" value="1"/>
</dbReference>
<dbReference type="Proteomes" id="UP000247744">
    <property type="component" value="Unassembled WGS sequence"/>
</dbReference>
<dbReference type="AlphaFoldDB" id="A0A318MC72"/>
<evidence type="ECO:0000256" key="1">
    <source>
        <dbReference type="ARBA" id="ARBA00022801"/>
    </source>
</evidence>
<proteinExistence type="predicted"/>
<dbReference type="InterPro" id="IPR023365">
    <property type="entry name" value="Sortase_dom-sf"/>
</dbReference>
<comment type="caution">
    <text evidence="4">The sequence shown here is derived from an EMBL/GenBank/DDBJ whole genome shotgun (WGS) entry which is preliminary data.</text>
</comment>
<dbReference type="OrthoDB" id="5242161at2"/>
<dbReference type="NCBIfam" id="NF033745">
    <property type="entry name" value="class_C_sortase"/>
    <property type="match status" value="1"/>
</dbReference>
<dbReference type="EMBL" id="QGLL01000009">
    <property type="protein sequence ID" value="PXY81551.1"/>
    <property type="molecule type" value="Genomic_DNA"/>
</dbReference>
<dbReference type="Pfam" id="PF04203">
    <property type="entry name" value="Sortase"/>
    <property type="match status" value="1"/>
</dbReference>
<organism evidence="4 5">
    <name type="scientific">Bifidobacterium asteroides</name>
    <dbReference type="NCBI Taxonomy" id="1684"/>
    <lineage>
        <taxon>Bacteria</taxon>
        <taxon>Bacillati</taxon>
        <taxon>Actinomycetota</taxon>
        <taxon>Actinomycetes</taxon>
        <taxon>Bifidobacteriales</taxon>
        <taxon>Bifidobacteriaceae</taxon>
        <taxon>Bifidobacterium</taxon>
    </lineage>
</organism>
<dbReference type="SUPFAM" id="SSF63817">
    <property type="entry name" value="Sortase"/>
    <property type="match status" value="1"/>
</dbReference>
<keyword evidence="3" id="KW-0472">Membrane</keyword>
<protein>
    <submittedName>
        <fullName evidence="4">Class C sortase</fullName>
    </submittedName>
</protein>
<dbReference type="GO" id="GO:0016787">
    <property type="term" value="F:hydrolase activity"/>
    <property type="evidence" value="ECO:0007669"/>
    <property type="project" value="UniProtKB-KW"/>
</dbReference>
<reference evidence="4 5" key="1">
    <citation type="submission" date="2018-05" db="EMBL/GenBank/DDBJ databases">
        <title>Reference genomes for bee gut microbiota database.</title>
        <authorList>
            <person name="Ellegaard K.M."/>
        </authorList>
    </citation>
    <scope>NUCLEOTIDE SEQUENCE [LARGE SCALE GENOMIC DNA]</scope>
    <source>
        <strain evidence="4 5">ESL0200</strain>
    </source>
</reference>
<dbReference type="NCBIfam" id="TIGR01076">
    <property type="entry name" value="sortase_fam"/>
    <property type="match status" value="1"/>
</dbReference>
<evidence type="ECO:0000256" key="2">
    <source>
        <dbReference type="PIRSR" id="PIRSR605754-1"/>
    </source>
</evidence>
<gene>
    <name evidence="4" type="ORF">DKK75_07420</name>
</gene>
<dbReference type="InterPro" id="IPR005754">
    <property type="entry name" value="Sortase"/>
</dbReference>
<feature type="active site" description="Proton donor/acceptor" evidence="2">
    <location>
        <position position="191"/>
    </location>
</feature>
<evidence type="ECO:0000313" key="5">
    <source>
        <dbReference type="Proteomes" id="UP000247744"/>
    </source>
</evidence>
<dbReference type="InterPro" id="IPR042002">
    <property type="entry name" value="Sortase_C"/>
</dbReference>
<accession>A0A318MC72</accession>
<keyword evidence="3" id="KW-0812">Transmembrane</keyword>
<keyword evidence="1" id="KW-0378">Hydrolase</keyword>
<sequence length="344" mass="37502">MVRSDSVAFSQSHDEPDRFRALVFQKEPRRGRAARWLKIFAILILVAGLCTIAAPFALQFAYSQKQEALVSRSDSDVAGWPYPKAKEALKAAEEYNRHLASSGQPVLGEIIDPFSGGTTQGQTASERDTVYQSQLNQGDGIMGSILIPKISVNLPIYHGTSQKVLASGAGHLYGSSLPVGGPSTHAVVTGHRGLVRAPMFTRLDEMEKGDTFYIKSMGKTMGYKVDRIIVIEPNDTSKLRIEAGQDRVTLMTCTPYGINTHRLLVSGHREPMPDPIPFPKDAKKDGRLILIMTVLCAALALLLVRLTRSPCLIVRHAAGVPVEPAGGLVRPRRPGTRTALKRKS</sequence>
<keyword evidence="3" id="KW-1133">Transmembrane helix</keyword>
<feature type="transmembrane region" description="Helical" evidence="3">
    <location>
        <begin position="288"/>
        <end position="306"/>
    </location>
</feature>